<name>A0A9R1V3W3_LACSA</name>
<dbReference type="AlphaFoldDB" id="A0A9R1V3W3"/>
<dbReference type="SUPFAM" id="SSF54001">
    <property type="entry name" value="Cysteine proteinases"/>
    <property type="match status" value="1"/>
</dbReference>
<evidence type="ECO:0000259" key="5">
    <source>
        <dbReference type="Pfam" id="PF02902"/>
    </source>
</evidence>
<feature type="transmembrane region" description="Helical" evidence="4">
    <location>
        <begin position="44"/>
        <end position="63"/>
    </location>
</feature>
<accession>A0A9R1V3W3</accession>
<evidence type="ECO:0000256" key="3">
    <source>
        <dbReference type="ARBA" id="ARBA00022801"/>
    </source>
</evidence>
<feature type="domain" description="Ubiquitin-like protease family profile" evidence="5">
    <location>
        <begin position="67"/>
        <end position="97"/>
    </location>
</feature>
<comment type="similarity">
    <text evidence="1">Belongs to the peptidase C48 family.</text>
</comment>
<evidence type="ECO:0000256" key="2">
    <source>
        <dbReference type="ARBA" id="ARBA00022670"/>
    </source>
</evidence>
<dbReference type="Pfam" id="PF02902">
    <property type="entry name" value="Peptidase_C48"/>
    <property type="match status" value="1"/>
</dbReference>
<evidence type="ECO:0000256" key="4">
    <source>
        <dbReference type="SAM" id="Phobius"/>
    </source>
</evidence>
<dbReference type="GO" id="GO:0006508">
    <property type="term" value="P:proteolysis"/>
    <property type="evidence" value="ECO:0007669"/>
    <property type="project" value="UniProtKB-KW"/>
</dbReference>
<dbReference type="EMBL" id="NBSK02000007">
    <property type="protein sequence ID" value="KAJ0198042.1"/>
    <property type="molecule type" value="Genomic_DNA"/>
</dbReference>
<organism evidence="6 7">
    <name type="scientific">Lactuca sativa</name>
    <name type="common">Garden lettuce</name>
    <dbReference type="NCBI Taxonomy" id="4236"/>
    <lineage>
        <taxon>Eukaryota</taxon>
        <taxon>Viridiplantae</taxon>
        <taxon>Streptophyta</taxon>
        <taxon>Embryophyta</taxon>
        <taxon>Tracheophyta</taxon>
        <taxon>Spermatophyta</taxon>
        <taxon>Magnoliopsida</taxon>
        <taxon>eudicotyledons</taxon>
        <taxon>Gunneridae</taxon>
        <taxon>Pentapetalae</taxon>
        <taxon>asterids</taxon>
        <taxon>campanulids</taxon>
        <taxon>Asterales</taxon>
        <taxon>Asteraceae</taxon>
        <taxon>Cichorioideae</taxon>
        <taxon>Cichorieae</taxon>
        <taxon>Lactucinae</taxon>
        <taxon>Lactuca</taxon>
    </lineage>
</organism>
<keyword evidence="4" id="KW-0472">Membrane</keyword>
<protein>
    <recommendedName>
        <fullName evidence="5">Ubiquitin-like protease family profile domain-containing protein</fullName>
    </recommendedName>
</protein>
<evidence type="ECO:0000256" key="1">
    <source>
        <dbReference type="ARBA" id="ARBA00005234"/>
    </source>
</evidence>
<sequence length="110" mass="12899">MFCNIVCSLLHLILETPIDIVNYLVDAMRLHHGKSFLNALYLQMYHTLLSILIVICFFCLFILKFQNITSTHWVLLVICPSNHIVHILDSLMKHTKNPVDNYYLLKLLEK</sequence>
<comment type="caution">
    <text evidence="6">The sequence shown here is derived from an EMBL/GenBank/DDBJ whole genome shotgun (WGS) entry which is preliminary data.</text>
</comment>
<keyword evidence="7" id="KW-1185">Reference proteome</keyword>
<keyword evidence="2" id="KW-0645">Protease</keyword>
<gene>
    <name evidence="6" type="ORF">LSAT_V11C700381000</name>
</gene>
<keyword evidence="4" id="KW-0812">Transmembrane</keyword>
<proteinExistence type="inferred from homology"/>
<keyword evidence="4" id="KW-1133">Transmembrane helix</keyword>
<dbReference type="Proteomes" id="UP000235145">
    <property type="component" value="Unassembled WGS sequence"/>
</dbReference>
<dbReference type="InterPro" id="IPR038765">
    <property type="entry name" value="Papain-like_cys_pep_sf"/>
</dbReference>
<evidence type="ECO:0000313" key="6">
    <source>
        <dbReference type="EMBL" id="KAJ0198042.1"/>
    </source>
</evidence>
<evidence type="ECO:0000313" key="7">
    <source>
        <dbReference type="Proteomes" id="UP000235145"/>
    </source>
</evidence>
<reference evidence="6 7" key="1">
    <citation type="journal article" date="2017" name="Nat. Commun.">
        <title>Genome assembly with in vitro proximity ligation data and whole-genome triplication in lettuce.</title>
        <authorList>
            <person name="Reyes-Chin-Wo S."/>
            <person name="Wang Z."/>
            <person name="Yang X."/>
            <person name="Kozik A."/>
            <person name="Arikit S."/>
            <person name="Song C."/>
            <person name="Xia L."/>
            <person name="Froenicke L."/>
            <person name="Lavelle D.O."/>
            <person name="Truco M.J."/>
            <person name="Xia R."/>
            <person name="Zhu S."/>
            <person name="Xu C."/>
            <person name="Xu H."/>
            <person name="Xu X."/>
            <person name="Cox K."/>
            <person name="Korf I."/>
            <person name="Meyers B.C."/>
            <person name="Michelmore R.W."/>
        </authorList>
    </citation>
    <scope>NUCLEOTIDE SEQUENCE [LARGE SCALE GENOMIC DNA]</scope>
    <source>
        <strain evidence="7">cv. Salinas</strain>
        <tissue evidence="6">Seedlings</tissue>
    </source>
</reference>
<keyword evidence="3" id="KW-0378">Hydrolase</keyword>
<dbReference type="Gene3D" id="3.40.395.10">
    <property type="entry name" value="Adenoviral Proteinase, Chain A"/>
    <property type="match status" value="1"/>
</dbReference>
<dbReference type="InterPro" id="IPR003653">
    <property type="entry name" value="Peptidase_C48_C"/>
</dbReference>
<dbReference type="GO" id="GO:0008234">
    <property type="term" value="F:cysteine-type peptidase activity"/>
    <property type="evidence" value="ECO:0007669"/>
    <property type="project" value="InterPro"/>
</dbReference>